<feature type="region of interest" description="Disordered" evidence="1">
    <location>
        <begin position="47"/>
        <end position="81"/>
    </location>
</feature>
<feature type="compositionally biased region" description="Polar residues" evidence="1">
    <location>
        <begin position="65"/>
        <end position="79"/>
    </location>
</feature>
<gene>
    <name evidence="2" type="ORF">CRG98_020149</name>
</gene>
<protein>
    <submittedName>
        <fullName evidence="2">Uncharacterized protein</fullName>
    </submittedName>
</protein>
<evidence type="ECO:0000313" key="2">
    <source>
        <dbReference type="EMBL" id="PKI59459.1"/>
    </source>
</evidence>
<keyword evidence="3" id="KW-1185">Reference proteome</keyword>
<dbReference type="AlphaFoldDB" id="A0A2I0JT15"/>
<sequence>MDKLAPIIHTEQNRLLSPRVTRVVAYKKHVNIRLIKTVFASTSIIRRSSEPQKSNTRSIEPRASSDFSSSQVGPLSQPSRAEPSPSLFTGFFFEFSGLLESWHTTSLPYPCPAVPWELRGPVPTWSNTRSHLCSRFNSNSQVGSVPPFFFYVPNFAGSYRSVQVEPRYEPPIAVILSLLGIQRNSLCVKNPDQPIQPQQAGLPIKSASIPDCTDSGLFVPGGKTDFLNPFFRLSSTFPASRG</sequence>
<evidence type="ECO:0000313" key="3">
    <source>
        <dbReference type="Proteomes" id="UP000233551"/>
    </source>
</evidence>
<proteinExistence type="predicted"/>
<dbReference type="EMBL" id="PGOL01001271">
    <property type="protein sequence ID" value="PKI59459.1"/>
    <property type="molecule type" value="Genomic_DNA"/>
</dbReference>
<reference evidence="2 3" key="1">
    <citation type="submission" date="2017-11" db="EMBL/GenBank/DDBJ databases">
        <title>De-novo sequencing of pomegranate (Punica granatum L.) genome.</title>
        <authorList>
            <person name="Akparov Z."/>
            <person name="Amiraslanov A."/>
            <person name="Hajiyeva S."/>
            <person name="Abbasov M."/>
            <person name="Kaur K."/>
            <person name="Hamwieh A."/>
            <person name="Solovyev V."/>
            <person name="Salamov A."/>
            <person name="Braich B."/>
            <person name="Kosarev P."/>
            <person name="Mahmoud A."/>
            <person name="Hajiyev E."/>
            <person name="Babayeva S."/>
            <person name="Izzatullayeva V."/>
            <person name="Mammadov A."/>
            <person name="Mammadov A."/>
            <person name="Sharifova S."/>
            <person name="Ojaghi J."/>
            <person name="Eynullazada K."/>
            <person name="Bayramov B."/>
            <person name="Abdulazimova A."/>
            <person name="Shahmuradov I."/>
        </authorList>
    </citation>
    <scope>NUCLEOTIDE SEQUENCE [LARGE SCALE GENOMIC DNA]</scope>
    <source>
        <strain evidence="3">cv. AG2017</strain>
        <tissue evidence="2">Leaf</tissue>
    </source>
</reference>
<organism evidence="2 3">
    <name type="scientific">Punica granatum</name>
    <name type="common">Pomegranate</name>
    <dbReference type="NCBI Taxonomy" id="22663"/>
    <lineage>
        <taxon>Eukaryota</taxon>
        <taxon>Viridiplantae</taxon>
        <taxon>Streptophyta</taxon>
        <taxon>Embryophyta</taxon>
        <taxon>Tracheophyta</taxon>
        <taxon>Spermatophyta</taxon>
        <taxon>Magnoliopsida</taxon>
        <taxon>eudicotyledons</taxon>
        <taxon>Gunneridae</taxon>
        <taxon>Pentapetalae</taxon>
        <taxon>rosids</taxon>
        <taxon>malvids</taxon>
        <taxon>Myrtales</taxon>
        <taxon>Lythraceae</taxon>
        <taxon>Punica</taxon>
    </lineage>
</organism>
<evidence type="ECO:0000256" key="1">
    <source>
        <dbReference type="SAM" id="MobiDB-lite"/>
    </source>
</evidence>
<dbReference type="Proteomes" id="UP000233551">
    <property type="component" value="Unassembled WGS sequence"/>
</dbReference>
<name>A0A2I0JT15_PUNGR</name>
<comment type="caution">
    <text evidence="2">The sequence shown here is derived from an EMBL/GenBank/DDBJ whole genome shotgun (WGS) entry which is preliminary data.</text>
</comment>
<accession>A0A2I0JT15</accession>
<feature type="compositionally biased region" description="Polar residues" evidence="1">
    <location>
        <begin position="47"/>
        <end position="58"/>
    </location>
</feature>